<dbReference type="GO" id="GO:0030001">
    <property type="term" value="P:metal ion transport"/>
    <property type="evidence" value="ECO:0007669"/>
    <property type="project" value="InterPro"/>
</dbReference>
<evidence type="ECO:0000256" key="5">
    <source>
        <dbReference type="SAM" id="SignalP"/>
    </source>
</evidence>
<dbReference type="InterPro" id="IPR006128">
    <property type="entry name" value="Lipoprotein_PsaA-like"/>
</dbReference>
<dbReference type="PANTHER" id="PTHR42953">
    <property type="entry name" value="HIGH-AFFINITY ZINC UPTAKE SYSTEM PROTEIN ZNUA-RELATED"/>
    <property type="match status" value="1"/>
</dbReference>
<dbReference type="SUPFAM" id="SSF53807">
    <property type="entry name" value="Helical backbone' metal receptor"/>
    <property type="match status" value="1"/>
</dbReference>
<evidence type="ECO:0000256" key="2">
    <source>
        <dbReference type="ARBA" id="ARBA00022448"/>
    </source>
</evidence>
<dbReference type="PRINTS" id="PR00690">
    <property type="entry name" value="ADHESNFAMILY"/>
</dbReference>
<organism evidence="6 7">
    <name type="scientific">Candidatus Desulfatifera sulfidica</name>
    <dbReference type="NCBI Taxonomy" id="2841691"/>
    <lineage>
        <taxon>Bacteria</taxon>
        <taxon>Pseudomonadati</taxon>
        <taxon>Thermodesulfobacteriota</taxon>
        <taxon>Desulfobulbia</taxon>
        <taxon>Desulfobulbales</taxon>
        <taxon>Desulfobulbaceae</taxon>
        <taxon>Candidatus Desulfatifera</taxon>
    </lineage>
</organism>
<proteinExistence type="inferred from homology"/>
<evidence type="ECO:0000256" key="4">
    <source>
        <dbReference type="RuleBase" id="RU003512"/>
    </source>
</evidence>
<comment type="caution">
    <text evidence="6">The sequence shown here is derived from an EMBL/GenBank/DDBJ whole genome shotgun (WGS) entry which is preliminary data.</text>
</comment>
<name>A0A8J6TE56_9BACT</name>
<dbReference type="GO" id="GO:0046872">
    <property type="term" value="F:metal ion binding"/>
    <property type="evidence" value="ECO:0007669"/>
    <property type="project" value="InterPro"/>
</dbReference>
<reference evidence="6 7" key="1">
    <citation type="submission" date="2020-08" db="EMBL/GenBank/DDBJ databases">
        <title>Bridging the membrane lipid divide: bacteria of the FCB group superphylum have the potential to synthesize archaeal ether lipids.</title>
        <authorList>
            <person name="Villanueva L."/>
            <person name="Von Meijenfeldt F.A.B."/>
            <person name="Westbye A.B."/>
            <person name="Yadav S."/>
            <person name="Hopmans E.C."/>
            <person name="Dutilh B.E."/>
            <person name="Sinninghe Damste J.S."/>
        </authorList>
    </citation>
    <scope>NUCLEOTIDE SEQUENCE [LARGE SCALE GENOMIC DNA]</scope>
    <source>
        <strain evidence="6">NIOZ-UU81</strain>
    </source>
</reference>
<keyword evidence="3 5" id="KW-0732">Signal</keyword>
<accession>A0A8J6TE56</accession>
<dbReference type="InterPro" id="IPR006127">
    <property type="entry name" value="ZnuA-like"/>
</dbReference>
<sequence length="285" mass="31209">MRSVFLHVCCVLLAFVSVAVSQAAASTVFVSIPPQAALVEAIGGSGVTVHVLLADGSDPHHFFPTPKQVQNLLTADCYLTVDLEFERRLRDRLAGMRSDLRLVDMSSGVPRLGVDEGHGSDHDADPHLWLGFDQLSRMAENVAVALSECDPQGRAQYQAGLVSFQARLAAVQEQTTTLLRPHQGETLFVFHPAFGYLANNFQLQQRAVQVEGKNPSPRQLLHFIRQAQEEEIRVLFVQPQFDPRSAQIIADATGARIVAIDPLARDVLANITSMAEQLAQGLAKR</sequence>
<dbReference type="EMBL" id="JACNLK010000053">
    <property type="protein sequence ID" value="MBC8208779.1"/>
    <property type="molecule type" value="Genomic_DNA"/>
</dbReference>
<protein>
    <submittedName>
        <fullName evidence="6">Zinc ABC transporter substrate-binding protein</fullName>
    </submittedName>
</protein>
<feature type="chain" id="PRO_5035152475" evidence="5">
    <location>
        <begin position="26"/>
        <end position="285"/>
    </location>
</feature>
<evidence type="ECO:0000256" key="3">
    <source>
        <dbReference type="ARBA" id="ARBA00022729"/>
    </source>
</evidence>
<evidence type="ECO:0000256" key="1">
    <source>
        <dbReference type="ARBA" id="ARBA00011028"/>
    </source>
</evidence>
<evidence type="ECO:0000313" key="7">
    <source>
        <dbReference type="Proteomes" id="UP000599024"/>
    </source>
</evidence>
<comment type="similarity">
    <text evidence="1 4">Belongs to the bacterial solute-binding protein 9 family.</text>
</comment>
<dbReference type="PRINTS" id="PR00691">
    <property type="entry name" value="ADHESINB"/>
</dbReference>
<keyword evidence="2 4" id="KW-0813">Transport</keyword>
<gene>
    <name evidence="6" type="ORF">H8E79_06395</name>
</gene>
<dbReference type="Proteomes" id="UP000599024">
    <property type="component" value="Unassembled WGS sequence"/>
</dbReference>
<dbReference type="Pfam" id="PF01297">
    <property type="entry name" value="ZnuA"/>
    <property type="match status" value="1"/>
</dbReference>
<dbReference type="AlphaFoldDB" id="A0A8J6TE56"/>
<dbReference type="InterPro" id="IPR006129">
    <property type="entry name" value="AdhesinB"/>
</dbReference>
<dbReference type="GO" id="GO:0007155">
    <property type="term" value="P:cell adhesion"/>
    <property type="evidence" value="ECO:0007669"/>
    <property type="project" value="InterPro"/>
</dbReference>
<dbReference type="Gene3D" id="3.40.50.1980">
    <property type="entry name" value="Nitrogenase molybdenum iron protein domain"/>
    <property type="match status" value="2"/>
</dbReference>
<evidence type="ECO:0000313" key="6">
    <source>
        <dbReference type="EMBL" id="MBC8208779.1"/>
    </source>
</evidence>
<dbReference type="PANTHER" id="PTHR42953:SF3">
    <property type="entry name" value="HIGH-AFFINITY ZINC UPTAKE SYSTEM PROTEIN ZNUA"/>
    <property type="match status" value="1"/>
</dbReference>
<dbReference type="InterPro" id="IPR050492">
    <property type="entry name" value="Bact_metal-bind_prot9"/>
</dbReference>
<feature type="signal peptide" evidence="5">
    <location>
        <begin position="1"/>
        <end position="25"/>
    </location>
</feature>